<protein>
    <recommendedName>
        <fullName evidence="3">Orotate phosphoribosyltransferase</fullName>
    </recommendedName>
</protein>
<reference evidence="2" key="1">
    <citation type="submission" date="2016-10" db="EMBL/GenBank/DDBJ databases">
        <authorList>
            <person name="Varghese N."/>
            <person name="Submissions S."/>
        </authorList>
    </citation>
    <scope>NUCLEOTIDE SEQUENCE [LARGE SCALE GENOMIC DNA]</scope>
    <source>
        <strain evidence="2">DSM 19684</strain>
    </source>
</reference>
<dbReference type="SUPFAM" id="SSF55961">
    <property type="entry name" value="Bet v1-like"/>
    <property type="match status" value="1"/>
</dbReference>
<dbReference type="AlphaFoldDB" id="A0A1G7HTU2"/>
<dbReference type="Proteomes" id="UP000199203">
    <property type="component" value="Unassembled WGS sequence"/>
</dbReference>
<dbReference type="RefSeq" id="WP_089871694.1">
    <property type="nucleotide sequence ID" value="NZ_FNBH01000001.1"/>
</dbReference>
<organism evidence="1 2">
    <name type="scientific">Epilithonimonas hungarica</name>
    <dbReference type="NCBI Taxonomy" id="454006"/>
    <lineage>
        <taxon>Bacteria</taxon>
        <taxon>Pseudomonadati</taxon>
        <taxon>Bacteroidota</taxon>
        <taxon>Flavobacteriia</taxon>
        <taxon>Flavobacteriales</taxon>
        <taxon>Weeksellaceae</taxon>
        <taxon>Chryseobacterium group</taxon>
        <taxon>Epilithonimonas</taxon>
    </lineage>
</organism>
<name>A0A1G7HTU2_9FLAO</name>
<dbReference type="OrthoDB" id="1011799at2"/>
<evidence type="ECO:0000313" key="2">
    <source>
        <dbReference type="Proteomes" id="UP000199203"/>
    </source>
</evidence>
<accession>A0A1G7HTU2</accession>
<gene>
    <name evidence="1" type="ORF">SAMN05421825_0899</name>
</gene>
<evidence type="ECO:0008006" key="3">
    <source>
        <dbReference type="Google" id="ProtNLM"/>
    </source>
</evidence>
<keyword evidence="2" id="KW-1185">Reference proteome</keyword>
<evidence type="ECO:0000313" key="1">
    <source>
        <dbReference type="EMBL" id="SDF03840.1"/>
    </source>
</evidence>
<dbReference type="EMBL" id="FNBH01000001">
    <property type="protein sequence ID" value="SDF03840.1"/>
    <property type="molecule type" value="Genomic_DNA"/>
</dbReference>
<proteinExistence type="predicted"/>
<dbReference type="STRING" id="454006.SAMN05421825_0899"/>
<sequence length="128" mass="14373">MNLEGRKIIVNKSSSELAGMLKNPQDYKDLMPEGLQSFEAREDGFKFGLKGMPEIALKIDNVSNEQVVLKSASSSLDFALTGSMNPLNENQTEVQLLFEGKFNPFIKMMVEKPLQNFINSLTDKIEQL</sequence>